<dbReference type="InterPro" id="IPR049552">
    <property type="entry name" value="PKS_DH_N"/>
</dbReference>
<dbReference type="SMART" id="SM00822">
    <property type="entry name" value="PKS_KR"/>
    <property type="match status" value="1"/>
</dbReference>
<feature type="non-terminal residue" evidence="13">
    <location>
        <position position="1200"/>
    </location>
</feature>
<dbReference type="InterPro" id="IPR006162">
    <property type="entry name" value="Ppantetheine_attach_site"/>
</dbReference>
<dbReference type="CDD" id="cd08953">
    <property type="entry name" value="KR_2_SDR_x"/>
    <property type="match status" value="1"/>
</dbReference>
<evidence type="ECO:0000256" key="5">
    <source>
        <dbReference type="ARBA" id="ARBA00022679"/>
    </source>
</evidence>
<dbReference type="InterPro" id="IPR050091">
    <property type="entry name" value="PKS_NRPS_Biosynth_Enz"/>
</dbReference>
<dbReference type="Pfam" id="PF00109">
    <property type="entry name" value="ketoacyl-synt"/>
    <property type="match status" value="1"/>
</dbReference>
<dbReference type="SUPFAM" id="SSF51735">
    <property type="entry name" value="NAD(P)-binding Rossmann-fold domains"/>
    <property type="match status" value="1"/>
</dbReference>
<dbReference type="InterPro" id="IPR020807">
    <property type="entry name" value="PKS_DH"/>
</dbReference>
<sequence length="1200" mass="127475">MVNFVEYVVAELKSKRLSKSAAFELIKQFSVRPAGPAAAGAALHPLLQVNVSDMDRLAFRSSLVGSEHFLADHRVAFAAGEESVLPAVAYLEMARAALQQAVPNAARGTLLELRHCVWAQPLVVRGATAVSIELAPNTDGGIDYDILSGDGDQQTEHCQGHAQFVAPIPAPTLDIAQLQAQMQRGSLATAEVYAAFAAMGLRYGPAHQAVQQVHKGQGQVLAQLELPPCVRAQAAPFVLHPSLLDGALQAAIGLMQGETQPRLPFAVDLVRVFAACPPSLWVWLRHAAGSSADDAVSKLDIDLCDANGVVCVQMHGFSARALGPAAGADDASGVLRVIPQWHSVAADSEATAWTQRHVIVCEQPGIDLAALQNALPGSACTQLAARSGADLAQRYSDHAVACLETLQALLAGKPAGPVLLQLAVAATQEQAVFAGLGALLKTAARENPHFHGQLVIGASDSDAAALAQQLQVAQRHAGEPHLRLDRGSVQALRWQEQAATDGAPLFKEHGVYLISGGLGGLGAIFAREILQQTRHARVILTGRTAPAGARRDRLDALNAAAAGRVQYRSIDLADAAAVQALVDGVVAEHGALHGILHCAGMTADGFIAGKTADTLRQVLAPKVQGSINLDQASRALALDFFALFSSVAASLGNVGQADYATANAFLDEFASYRNARVAAGERHGHSVAIAWPLWQDGGMQLEPALQAELERTSGMRPLATTNGLQAFHQCLVQAQARWLVLEGHLPALRRSLAAARPRPAAAAPAGGAVLDTQELLEKTQEWLRRQFSQLLKLASQRIDPRAPLERYGIDSILAMRLTNTLEQTFGSLSKTLLFEYRSIADLAAYFVESQAAALNGLFARHRAATPGNDAAALVALPAAVTPPRLRRGPLRQAIAAAAPAKAAEPIAIVGLSGRYPEARNLAAYWANLRDGKDCIVEIPASRWNWRDYYSDDRREGGRHYSRWGGFIEGVDEFDPLFFNMSPLEAERIDPQERLFLQHAWMAVEDAGYTRAELQGRAAREGLADIGAQVGVYVGVMYSEYQLFGAEASLRGQRTGLAGSFASIANRVSYAFDLHGPSMTLDTMCSSSLTAIHLACQDLRSGRTRLAIAGGVNVTIHPNKYLVLSAGQFISSDGHCQSFGEGGDGYIPGEGVGAVVLKRLSDAQRDGDHIYATIRGSALSHGGKTNGYTVPNPQAQTSAIA</sequence>
<evidence type="ECO:0000256" key="7">
    <source>
        <dbReference type="ARBA" id="ARBA00023268"/>
    </source>
</evidence>
<dbReference type="CDD" id="cd00833">
    <property type="entry name" value="PKS"/>
    <property type="match status" value="1"/>
</dbReference>
<dbReference type="InterPro" id="IPR014030">
    <property type="entry name" value="Ketoacyl_synth_N"/>
</dbReference>
<dbReference type="GO" id="GO:0031177">
    <property type="term" value="F:phosphopantetheine binding"/>
    <property type="evidence" value="ECO:0007669"/>
    <property type="project" value="InterPro"/>
</dbReference>
<keyword evidence="3" id="KW-0596">Phosphopantetheine</keyword>
<protein>
    <submittedName>
        <fullName evidence="13">Phosphopantetheine binding protein</fullName>
    </submittedName>
</protein>
<dbReference type="InterPro" id="IPR057326">
    <property type="entry name" value="KR_dom"/>
</dbReference>
<dbReference type="PROSITE" id="PS52019">
    <property type="entry name" value="PKS_MFAS_DH"/>
    <property type="match status" value="1"/>
</dbReference>
<dbReference type="SMART" id="SM00826">
    <property type="entry name" value="PKS_DH"/>
    <property type="match status" value="1"/>
</dbReference>
<dbReference type="InterPro" id="IPR009081">
    <property type="entry name" value="PP-bd_ACP"/>
</dbReference>
<dbReference type="SMART" id="SM00823">
    <property type="entry name" value="PKS_PP"/>
    <property type="match status" value="1"/>
</dbReference>
<dbReference type="GO" id="GO:0006633">
    <property type="term" value="P:fatty acid biosynthetic process"/>
    <property type="evidence" value="ECO:0007669"/>
    <property type="project" value="TreeGrafter"/>
</dbReference>
<dbReference type="InterPro" id="IPR013968">
    <property type="entry name" value="PKS_KR"/>
</dbReference>
<evidence type="ECO:0000256" key="1">
    <source>
        <dbReference type="ARBA" id="ARBA00001957"/>
    </source>
</evidence>
<comment type="similarity">
    <text evidence="2">Belongs to the short-chain dehydrogenases/reductases (SDR) family.</text>
</comment>
<evidence type="ECO:0000256" key="9">
    <source>
        <dbReference type="SAM" id="MobiDB-lite"/>
    </source>
</evidence>
<evidence type="ECO:0000256" key="4">
    <source>
        <dbReference type="ARBA" id="ARBA00022553"/>
    </source>
</evidence>
<feature type="domain" description="Carrier" evidence="10">
    <location>
        <begin position="774"/>
        <end position="850"/>
    </location>
</feature>
<keyword evidence="7" id="KW-0511">Multifunctional enzyme</keyword>
<dbReference type="InterPro" id="IPR049551">
    <property type="entry name" value="PKS_DH_C"/>
</dbReference>
<dbReference type="GO" id="GO:0071770">
    <property type="term" value="P:DIM/DIP cell wall layer assembly"/>
    <property type="evidence" value="ECO:0007669"/>
    <property type="project" value="TreeGrafter"/>
</dbReference>
<dbReference type="InterPro" id="IPR020806">
    <property type="entry name" value="PKS_PP-bd"/>
</dbReference>
<comment type="caution">
    <text evidence="13">The sequence shown here is derived from an EMBL/GenBank/DDBJ whole genome shotgun (WGS) entry which is preliminary data.</text>
</comment>
<reference evidence="13 14" key="1">
    <citation type="submission" date="2019-03" db="EMBL/GenBank/DDBJ databases">
        <title>Genomic Encyclopedia of Type Strains, Phase IV (KMG-IV): sequencing the most valuable type-strain genomes for metagenomic binning, comparative biology and taxonomic classification.</title>
        <authorList>
            <person name="Goeker M."/>
        </authorList>
    </citation>
    <scope>NUCLEOTIDE SEQUENCE [LARGE SCALE GENOMIC DNA]</scope>
    <source>
        <strain evidence="13 14">DSM 21667</strain>
    </source>
</reference>
<dbReference type="AlphaFoldDB" id="A0A4R6YI99"/>
<feature type="domain" description="Ketosynthase family 3 (KS3)" evidence="11">
    <location>
        <begin position="903"/>
        <end position="1200"/>
    </location>
</feature>
<evidence type="ECO:0000259" key="12">
    <source>
        <dbReference type="PROSITE" id="PS52019"/>
    </source>
</evidence>
<proteinExistence type="inferred from homology"/>
<dbReference type="InterPro" id="IPR042104">
    <property type="entry name" value="PKS_dehydratase_sf"/>
</dbReference>
<dbReference type="Gene3D" id="3.10.129.110">
    <property type="entry name" value="Polyketide synthase dehydratase"/>
    <property type="match status" value="1"/>
</dbReference>
<dbReference type="GO" id="GO:0005737">
    <property type="term" value="C:cytoplasm"/>
    <property type="evidence" value="ECO:0007669"/>
    <property type="project" value="TreeGrafter"/>
</dbReference>
<dbReference type="Proteomes" id="UP000295293">
    <property type="component" value="Unassembled WGS sequence"/>
</dbReference>
<dbReference type="FunFam" id="1.10.1200.10:FF:000019">
    <property type="entry name" value="Phenolpthiocerol synthesis type-I polyketide synthase PPSA"/>
    <property type="match status" value="1"/>
</dbReference>
<dbReference type="SUPFAM" id="SSF47336">
    <property type="entry name" value="ACP-like"/>
    <property type="match status" value="1"/>
</dbReference>
<evidence type="ECO:0000256" key="2">
    <source>
        <dbReference type="ARBA" id="ARBA00006484"/>
    </source>
</evidence>
<dbReference type="GO" id="GO:0004312">
    <property type="term" value="F:fatty acid synthase activity"/>
    <property type="evidence" value="ECO:0007669"/>
    <property type="project" value="TreeGrafter"/>
</dbReference>
<feature type="region of interest" description="Disordered" evidence="9">
    <location>
        <begin position="1181"/>
        <end position="1200"/>
    </location>
</feature>
<dbReference type="Pfam" id="PF08659">
    <property type="entry name" value="KR"/>
    <property type="match status" value="1"/>
</dbReference>
<dbReference type="InterPro" id="IPR020841">
    <property type="entry name" value="PKS_Beta-ketoAc_synthase_dom"/>
</dbReference>
<evidence type="ECO:0000256" key="3">
    <source>
        <dbReference type="ARBA" id="ARBA00022450"/>
    </source>
</evidence>
<dbReference type="PROSITE" id="PS52004">
    <property type="entry name" value="KS3_2"/>
    <property type="match status" value="1"/>
</dbReference>
<name>A0A4R6YI99_9GAMM</name>
<comment type="cofactor">
    <cofactor evidence="1">
        <name>pantetheine 4'-phosphate</name>
        <dbReference type="ChEBI" id="CHEBI:47942"/>
    </cofactor>
</comment>
<keyword evidence="5" id="KW-0808">Transferase</keyword>
<feature type="active site" description="Proton acceptor; for dehydratase activity" evidence="8">
    <location>
        <position position="73"/>
    </location>
</feature>
<dbReference type="PROSITE" id="PS00012">
    <property type="entry name" value="PHOSPHOPANTETHEINE"/>
    <property type="match status" value="1"/>
</dbReference>
<dbReference type="GO" id="GO:0005886">
    <property type="term" value="C:plasma membrane"/>
    <property type="evidence" value="ECO:0007669"/>
    <property type="project" value="TreeGrafter"/>
</dbReference>
<dbReference type="Gene3D" id="3.40.47.10">
    <property type="match status" value="1"/>
</dbReference>
<evidence type="ECO:0000259" key="10">
    <source>
        <dbReference type="PROSITE" id="PS50075"/>
    </source>
</evidence>
<evidence type="ECO:0000313" key="14">
    <source>
        <dbReference type="Proteomes" id="UP000295293"/>
    </source>
</evidence>
<feature type="active site" description="Proton donor; for dehydratase activity" evidence="8">
    <location>
        <position position="245"/>
    </location>
</feature>
<feature type="region of interest" description="C-terminal hotdog fold" evidence="8">
    <location>
        <begin position="183"/>
        <end position="328"/>
    </location>
</feature>
<dbReference type="Pfam" id="PF21089">
    <property type="entry name" value="PKS_DH_N"/>
    <property type="match status" value="1"/>
</dbReference>
<dbReference type="PANTHER" id="PTHR43775">
    <property type="entry name" value="FATTY ACID SYNTHASE"/>
    <property type="match status" value="1"/>
</dbReference>
<feature type="region of interest" description="N-terminal hotdog fold" evidence="8">
    <location>
        <begin position="44"/>
        <end position="169"/>
    </location>
</feature>
<dbReference type="InterPro" id="IPR049900">
    <property type="entry name" value="PKS_mFAS_DH"/>
</dbReference>
<gene>
    <name evidence="13" type="ORF">DFR29_1301</name>
</gene>
<evidence type="ECO:0000256" key="8">
    <source>
        <dbReference type="PROSITE-ProRule" id="PRU01363"/>
    </source>
</evidence>
<dbReference type="RefSeq" id="WP_133821916.1">
    <property type="nucleotide sequence ID" value="NZ_SNZH01000030.1"/>
</dbReference>
<dbReference type="InterPro" id="IPR016039">
    <property type="entry name" value="Thiolase-like"/>
</dbReference>
<evidence type="ECO:0000256" key="6">
    <source>
        <dbReference type="ARBA" id="ARBA00022857"/>
    </source>
</evidence>
<dbReference type="Gene3D" id="3.40.50.720">
    <property type="entry name" value="NAD(P)-binding Rossmann-like Domain"/>
    <property type="match status" value="1"/>
</dbReference>
<keyword evidence="14" id="KW-1185">Reference proteome</keyword>
<dbReference type="SMART" id="SM00825">
    <property type="entry name" value="PKS_KS"/>
    <property type="match status" value="1"/>
</dbReference>
<evidence type="ECO:0000313" key="13">
    <source>
        <dbReference type="EMBL" id="TDR36316.1"/>
    </source>
</evidence>
<accession>A0A4R6YI99</accession>
<keyword evidence="4" id="KW-0597">Phosphoprotein</keyword>
<dbReference type="PANTHER" id="PTHR43775:SF37">
    <property type="entry name" value="SI:DKEY-61P9.11"/>
    <property type="match status" value="1"/>
</dbReference>
<feature type="domain" description="PKS/mFAS DH" evidence="12">
    <location>
        <begin position="44"/>
        <end position="328"/>
    </location>
</feature>
<dbReference type="Pfam" id="PF00550">
    <property type="entry name" value="PP-binding"/>
    <property type="match status" value="1"/>
</dbReference>
<evidence type="ECO:0000259" key="11">
    <source>
        <dbReference type="PROSITE" id="PS52004"/>
    </source>
</evidence>
<feature type="compositionally biased region" description="Polar residues" evidence="9">
    <location>
        <begin position="1185"/>
        <end position="1200"/>
    </location>
</feature>
<dbReference type="OrthoDB" id="9778690at2"/>
<dbReference type="InterPro" id="IPR036291">
    <property type="entry name" value="NAD(P)-bd_dom_sf"/>
</dbReference>
<dbReference type="PROSITE" id="PS50075">
    <property type="entry name" value="CARRIER"/>
    <property type="match status" value="1"/>
</dbReference>
<dbReference type="Gene3D" id="1.10.1200.10">
    <property type="entry name" value="ACP-like"/>
    <property type="match status" value="1"/>
</dbReference>
<keyword evidence="6" id="KW-0521">NADP</keyword>
<organism evidence="13 14">
    <name type="scientific">Tahibacter aquaticus</name>
    <dbReference type="NCBI Taxonomy" id="520092"/>
    <lineage>
        <taxon>Bacteria</taxon>
        <taxon>Pseudomonadati</taxon>
        <taxon>Pseudomonadota</taxon>
        <taxon>Gammaproteobacteria</taxon>
        <taxon>Lysobacterales</taxon>
        <taxon>Rhodanobacteraceae</taxon>
        <taxon>Tahibacter</taxon>
    </lineage>
</organism>
<dbReference type="InterPro" id="IPR036736">
    <property type="entry name" value="ACP-like_sf"/>
</dbReference>
<dbReference type="Pfam" id="PF14765">
    <property type="entry name" value="PS-DH"/>
    <property type="match status" value="1"/>
</dbReference>
<dbReference type="SUPFAM" id="SSF53901">
    <property type="entry name" value="Thiolase-like"/>
    <property type="match status" value="1"/>
</dbReference>
<dbReference type="EMBL" id="SNZH01000030">
    <property type="protein sequence ID" value="TDR36316.1"/>
    <property type="molecule type" value="Genomic_DNA"/>
</dbReference>